<dbReference type="AlphaFoldDB" id="A0AAV6UDE6"/>
<feature type="compositionally biased region" description="Basic residues" evidence="1">
    <location>
        <begin position="169"/>
        <end position="186"/>
    </location>
</feature>
<reference evidence="2 3" key="1">
    <citation type="journal article" date="2022" name="Nat. Ecol. Evol.">
        <title>A masculinizing supergene underlies an exaggerated male reproductive morph in a spider.</title>
        <authorList>
            <person name="Hendrickx F."/>
            <person name="De Corte Z."/>
            <person name="Sonet G."/>
            <person name="Van Belleghem S.M."/>
            <person name="Kostlbacher S."/>
            <person name="Vangestel C."/>
        </authorList>
    </citation>
    <scope>NUCLEOTIDE SEQUENCE [LARGE SCALE GENOMIC DNA]</scope>
    <source>
        <strain evidence="2">W744_W776</strain>
    </source>
</reference>
<feature type="region of interest" description="Disordered" evidence="1">
    <location>
        <begin position="165"/>
        <end position="198"/>
    </location>
</feature>
<sequence>MVVDAVKDQRGPTLSQQLSFERITSAASWKTVQDACTGTSDDEPRIVVLPGLPGPVGPPGDVGPVGHHGPRGPMGPAYGAAAAAAALPPAAQFIPAAANNVAIAQPLPDQDPAVAPIDGVVAPGQRRRRAPRRRCLNCRDCCMCDCANKPNCVCACSRPPAANAPAANIRRRSRSRSGSRERRARSRSPLARPNFQDPQGAAELGALYRAIIRDRRLRMRNPQNNMEEHMDVEDDQRGLSFSDQFSFKGITSAASWTEGATVFPEVRRVPAALKRLGCESLPSVPADGCLPLRSGRLRGRLEDIVACGRWPSGISTQ</sequence>
<dbReference type="EMBL" id="JAFNEN010000480">
    <property type="protein sequence ID" value="KAG8182095.1"/>
    <property type="molecule type" value="Genomic_DNA"/>
</dbReference>
<protein>
    <submittedName>
        <fullName evidence="2">Uncharacterized protein</fullName>
    </submittedName>
</protein>
<dbReference type="Proteomes" id="UP000827092">
    <property type="component" value="Unassembled WGS sequence"/>
</dbReference>
<accession>A0AAV6UDE6</accession>
<evidence type="ECO:0000313" key="3">
    <source>
        <dbReference type="Proteomes" id="UP000827092"/>
    </source>
</evidence>
<name>A0AAV6UDE6_9ARAC</name>
<organism evidence="2 3">
    <name type="scientific">Oedothorax gibbosus</name>
    <dbReference type="NCBI Taxonomy" id="931172"/>
    <lineage>
        <taxon>Eukaryota</taxon>
        <taxon>Metazoa</taxon>
        <taxon>Ecdysozoa</taxon>
        <taxon>Arthropoda</taxon>
        <taxon>Chelicerata</taxon>
        <taxon>Arachnida</taxon>
        <taxon>Araneae</taxon>
        <taxon>Araneomorphae</taxon>
        <taxon>Entelegynae</taxon>
        <taxon>Araneoidea</taxon>
        <taxon>Linyphiidae</taxon>
        <taxon>Erigoninae</taxon>
        <taxon>Oedothorax</taxon>
    </lineage>
</organism>
<gene>
    <name evidence="2" type="ORF">JTE90_018367</name>
</gene>
<comment type="caution">
    <text evidence="2">The sequence shown here is derived from an EMBL/GenBank/DDBJ whole genome shotgun (WGS) entry which is preliminary data.</text>
</comment>
<evidence type="ECO:0000313" key="2">
    <source>
        <dbReference type="EMBL" id="KAG8182095.1"/>
    </source>
</evidence>
<keyword evidence="3" id="KW-1185">Reference proteome</keyword>
<proteinExistence type="predicted"/>
<evidence type="ECO:0000256" key="1">
    <source>
        <dbReference type="SAM" id="MobiDB-lite"/>
    </source>
</evidence>